<accession>A0A1M6RU28</accession>
<dbReference type="AlphaFoldDB" id="A0A1M6RU28"/>
<dbReference type="InterPro" id="IPR012851">
    <property type="entry name" value="Spore_coat_CotF-like"/>
</dbReference>
<dbReference type="RefSeq" id="WP_072967897.1">
    <property type="nucleotide sequence ID" value="NZ_FRAJ01000015.1"/>
</dbReference>
<reference evidence="1 2" key="1">
    <citation type="submission" date="2016-11" db="EMBL/GenBank/DDBJ databases">
        <authorList>
            <person name="Jaros S."/>
            <person name="Januszkiewicz K."/>
            <person name="Wedrychowicz H."/>
        </authorList>
    </citation>
    <scope>NUCLEOTIDE SEQUENCE [LARGE SCALE GENOMIC DNA]</scope>
    <source>
        <strain evidence="1 2">DSM 14501</strain>
    </source>
</reference>
<dbReference type="STRING" id="1121266.SAMN02745883_01885"/>
<dbReference type="Proteomes" id="UP000184082">
    <property type="component" value="Unassembled WGS sequence"/>
</dbReference>
<dbReference type="EMBL" id="FRAJ01000015">
    <property type="protein sequence ID" value="SHK36011.1"/>
    <property type="molecule type" value="Genomic_DNA"/>
</dbReference>
<sequence length="96" mass="11400">MSNLIYHEIFLSEREILSDLFISEKQITSAYSIGITESTCCKLRKTLNQCLNNVQICQYNILNAMKQRGWYKIKEAHLKDIENTKKKYLNILYDLY</sequence>
<name>A0A1M6RU28_9FIRM</name>
<organism evidence="1 2">
    <name type="scientific">Caminicella sporogenes DSM 14501</name>
    <dbReference type="NCBI Taxonomy" id="1121266"/>
    <lineage>
        <taxon>Bacteria</taxon>
        <taxon>Bacillati</taxon>
        <taxon>Bacillota</taxon>
        <taxon>Clostridia</taxon>
        <taxon>Peptostreptococcales</taxon>
        <taxon>Caminicellaceae</taxon>
        <taxon>Caminicella</taxon>
    </lineage>
</organism>
<proteinExistence type="predicted"/>
<dbReference type="Pfam" id="PF07875">
    <property type="entry name" value="Coat_F"/>
    <property type="match status" value="1"/>
</dbReference>
<evidence type="ECO:0000313" key="1">
    <source>
        <dbReference type="EMBL" id="SHK36011.1"/>
    </source>
</evidence>
<gene>
    <name evidence="1" type="ORF">SAMN02745883_01885</name>
</gene>
<evidence type="ECO:0000313" key="2">
    <source>
        <dbReference type="Proteomes" id="UP000184082"/>
    </source>
</evidence>
<protein>
    <submittedName>
        <fullName evidence="1">Coat F domain-containing protein</fullName>
    </submittedName>
</protein>
<keyword evidence="2" id="KW-1185">Reference proteome</keyword>